<comment type="subcellular location">
    <subcellularLocation>
        <location evidence="1">Nucleus</location>
    </subcellularLocation>
</comment>
<reference evidence="7" key="2">
    <citation type="submission" date="2025-08" db="UniProtKB">
        <authorList>
            <consortium name="RefSeq"/>
        </authorList>
    </citation>
    <scope>IDENTIFICATION</scope>
    <source>
        <tissue evidence="7">Leaf</tissue>
    </source>
</reference>
<dbReference type="SUPFAM" id="SSF101936">
    <property type="entry name" value="DNA-binding pseudobarrel domain"/>
    <property type="match status" value="1"/>
</dbReference>
<dbReference type="eggNOG" id="ENOG502R83D">
    <property type="taxonomic scope" value="Eukaryota"/>
</dbReference>
<keyword evidence="6" id="KW-1185">Reference proteome</keyword>
<dbReference type="InterPro" id="IPR015300">
    <property type="entry name" value="DNA-bd_pseudobarrel_sf"/>
</dbReference>
<dbReference type="AlphaFoldDB" id="A0A1U7VB29"/>
<accession>A0A1U7VB29</accession>
<organism evidence="6 7">
    <name type="scientific">Nicotiana sylvestris</name>
    <name type="common">Wood tobacco</name>
    <name type="synonym">South American tobacco</name>
    <dbReference type="NCBI Taxonomy" id="4096"/>
    <lineage>
        <taxon>Eukaryota</taxon>
        <taxon>Viridiplantae</taxon>
        <taxon>Streptophyta</taxon>
        <taxon>Embryophyta</taxon>
        <taxon>Tracheophyta</taxon>
        <taxon>Spermatophyta</taxon>
        <taxon>Magnoliopsida</taxon>
        <taxon>eudicotyledons</taxon>
        <taxon>Gunneridae</taxon>
        <taxon>Pentapetalae</taxon>
        <taxon>asterids</taxon>
        <taxon>lamiids</taxon>
        <taxon>Solanales</taxon>
        <taxon>Solanaceae</taxon>
        <taxon>Nicotianoideae</taxon>
        <taxon>Nicotianeae</taxon>
        <taxon>Nicotiana</taxon>
    </lineage>
</organism>
<gene>
    <name evidence="7" type="primary">LOC104215457</name>
</gene>
<sequence>MVKKPEKKEKMVKNTKKDIAAALIIAGFKRTEKRREEEAKKRRNLGTKPEFGAILPLLNEHEIENLGTGISVKTFDQLGNCYEMIFESYRNSIYKLYNGWKKLLKYHKLKENGDYYAAVWMFRHKENDGLCFALM</sequence>
<dbReference type="RefSeq" id="XP_009763573.1">
    <property type="nucleotide sequence ID" value="XM_009765271.1"/>
</dbReference>
<evidence type="ECO:0000256" key="1">
    <source>
        <dbReference type="ARBA" id="ARBA00004123"/>
    </source>
</evidence>
<protein>
    <submittedName>
        <fullName evidence="7">B3 domain-containing protein At4g03170</fullName>
    </submittedName>
</protein>
<evidence type="ECO:0000256" key="5">
    <source>
        <dbReference type="ARBA" id="ARBA00023242"/>
    </source>
</evidence>
<proteinExistence type="predicted"/>
<evidence type="ECO:0000313" key="6">
    <source>
        <dbReference type="Proteomes" id="UP000189701"/>
    </source>
</evidence>
<keyword evidence="5" id="KW-0539">Nucleus</keyword>
<evidence type="ECO:0000256" key="2">
    <source>
        <dbReference type="ARBA" id="ARBA00023015"/>
    </source>
</evidence>
<evidence type="ECO:0000313" key="7">
    <source>
        <dbReference type="RefSeq" id="XP_009763573.1"/>
    </source>
</evidence>
<dbReference type="Proteomes" id="UP000189701">
    <property type="component" value="Unplaced"/>
</dbReference>
<keyword evidence="3" id="KW-0238">DNA-binding</keyword>
<keyword evidence="4" id="KW-0804">Transcription</keyword>
<dbReference type="GO" id="GO:0005634">
    <property type="term" value="C:nucleus"/>
    <property type="evidence" value="ECO:0007669"/>
    <property type="project" value="UniProtKB-SubCell"/>
</dbReference>
<reference evidence="6" key="1">
    <citation type="journal article" date="2013" name="Genome Biol.">
        <title>Reference genomes and transcriptomes of Nicotiana sylvestris and Nicotiana tomentosiformis.</title>
        <authorList>
            <person name="Sierro N."/>
            <person name="Battey J.N."/>
            <person name="Ouadi S."/>
            <person name="Bovet L."/>
            <person name="Goepfert S."/>
            <person name="Bakaher N."/>
            <person name="Peitsch M.C."/>
            <person name="Ivanov N.V."/>
        </authorList>
    </citation>
    <scope>NUCLEOTIDE SEQUENCE [LARGE SCALE GENOMIC DNA]</scope>
</reference>
<evidence type="ECO:0000256" key="3">
    <source>
        <dbReference type="ARBA" id="ARBA00023125"/>
    </source>
</evidence>
<evidence type="ECO:0000256" key="4">
    <source>
        <dbReference type="ARBA" id="ARBA00023163"/>
    </source>
</evidence>
<dbReference type="GO" id="GO:0003677">
    <property type="term" value="F:DNA binding"/>
    <property type="evidence" value="ECO:0007669"/>
    <property type="project" value="UniProtKB-KW"/>
</dbReference>
<dbReference type="KEGG" id="nsy:104215457"/>
<dbReference type="GeneID" id="104215457"/>
<keyword evidence="2" id="KW-0805">Transcription regulation</keyword>
<name>A0A1U7VB29_NICSY</name>